<dbReference type="PANTHER" id="PTHR47751:SF1">
    <property type="entry name" value="SUPERFAMILY HYDROLASE, PUTATIVE (AFU_ORTHOLOGUE AFUA_2G16580)-RELATED"/>
    <property type="match status" value="1"/>
</dbReference>
<evidence type="ECO:0000313" key="2">
    <source>
        <dbReference type="EMBL" id="THY70787.1"/>
    </source>
</evidence>
<dbReference type="InterPro" id="IPR051411">
    <property type="entry name" value="Polyketide_trans_af380"/>
</dbReference>
<dbReference type="InterPro" id="IPR029058">
    <property type="entry name" value="AB_hydrolase_fold"/>
</dbReference>
<dbReference type="SUPFAM" id="SSF53474">
    <property type="entry name" value="alpha/beta-Hydrolases"/>
    <property type="match status" value="1"/>
</dbReference>
<reference evidence="2 3" key="1">
    <citation type="submission" date="2018-10" db="EMBL/GenBank/DDBJ databases">
        <title>Fifty Aureobasidium pullulans genomes reveal a recombining polyextremotolerant generalist.</title>
        <authorList>
            <person name="Gostincar C."/>
            <person name="Turk M."/>
            <person name="Zajc J."/>
            <person name="Gunde-Cimerman N."/>
        </authorList>
    </citation>
    <scope>NUCLEOTIDE SEQUENCE [LARGE SCALE GENOMIC DNA]</scope>
    <source>
        <strain evidence="2 3">EXF-4256</strain>
    </source>
</reference>
<dbReference type="Gene3D" id="1.10.10.800">
    <property type="match status" value="1"/>
</dbReference>
<dbReference type="EMBL" id="QZBJ01000069">
    <property type="protein sequence ID" value="THY70787.1"/>
    <property type="molecule type" value="Genomic_DNA"/>
</dbReference>
<evidence type="ECO:0000313" key="3">
    <source>
        <dbReference type="Proteomes" id="UP000305064"/>
    </source>
</evidence>
<dbReference type="AlphaFoldDB" id="A0AB38LNN6"/>
<accession>A0AB38LNN6</accession>
<proteinExistence type="inferred from homology"/>
<gene>
    <name evidence="2" type="ORF">D6C94_08267</name>
</gene>
<sequence length="315" mass="34488">MSYGANNFYRRECVTIWPISFPTIYHTTIAANLSFPDTFNRSTNHSAIIVSHPVGAVKEQNANLYATKTAEQGFIAVPIDFPSYGGSQGLPLNNVHPDIYAEAISAAVDYLGLQSYVDGRRKGAIGICRSGSFIISAAKVDTRVSAIAASSMYDMGAVNRDGLEHSQSLQQRKGLIAQAAEQRWIEAAGGEVEYNLGTPLRLTNSSTADFYRTSRGEVTPAGSAPNITTARTTTSNIKFMNFYPFNDSETISPRTILFIAGDIAHSREFSADAYARAAEPKEIIWVPGVGHADLDDRVDLIPFSRLFEFFRHDNL</sequence>
<comment type="similarity">
    <text evidence="1">Belongs to the polyketide transferase af380 family.</text>
</comment>
<dbReference type="Proteomes" id="UP000305064">
    <property type="component" value="Unassembled WGS sequence"/>
</dbReference>
<organism evidence="2 3">
    <name type="scientific">Aureobasidium pullulans</name>
    <name type="common">Black yeast</name>
    <name type="synonym">Pullularia pullulans</name>
    <dbReference type="NCBI Taxonomy" id="5580"/>
    <lineage>
        <taxon>Eukaryota</taxon>
        <taxon>Fungi</taxon>
        <taxon>Dikarya</taxon>
        <taxon>Ascomycota</taxon>
        <taxon>Pezizomycotina</taxon>
        <taxon>Dothideomycetes</taxon>
        <taxon>Dothideomycetidae</taxon>
        <taxon>Dothideales</taxon>
        <taxon>Saccotheciaceae</taxon>
        <taxon>Aureobasidium</taxon>
    </lineage>
</organism>
<comment type="caution">
    <text evidence="2">The sequence shown here is derived from an EMBL/GenBank/DDBJ whole genome shotgun (WGS) entry which is preliminary data.</text>
</comment>
<protein>
    <submittedName>
        <fullName evidence="2">Alpha/beta-hydrolase</fullName>
    </submittedName>
</protein>
<dbReference type="PANTHER" id="PTHR47751">
    <property type="entry name" value="SUPERFAMILY HYDROLASE, PUTATIVE (AFU_ORTHOLOGUE AFUA_2G16580)-RELATED"/>
    <property type="match status" value="1"/>
</dbReference>
<dbReference type="Gene3D" id="3.40.50.1820">
    <property type="entry name" value="alpha/beta hydrolase"/>
    <property type="match status" value="1"/>
</dbReference>
<name>A0AB38LNN6_AURPU</name>
<evidence type="ECO:0000256" key="1">
    <source>
        <dbReference type="ARBA" id="ARBA00029464"/>
    </source>
</evidence>